<protein>
    <submittedName>
        <fullName evidence="1">Vgr related protein</fullName>
    </submittedName>
</protein>
<proteinExistence type="predicted"/>
<dbReference type="KEGG" id="sand:H3309_14620"/>
<accession>A0A7G5IMX0</accession>
<keyword evidence="2" id="KW-1185">Reference proteome</keyword>
<organism evidence="1 2">
    <name type="scientific">Sandaracinobacteroides saxicola</name>
    <dbReference type="NCBI Taxonomy" id="2759707"/>
    <lineage>
        <taxon>Bacteria</taxon>
        <taxon>Pseudomonadati</taxon>
        <taxon>Pseudomonadota</taxon>
        <taxon>Alphaproteobacteria</taxon>
        <taxon>Sphingomonadales</taxon>
        <taxon>Sphingosinicellaceae</taxon>
        <taxon>Sandaracinobacteroides</taxon>
    </lineage>
</organism>
<dbReference type="AlphaFoldDB" id="A0A7G5IMX0"/>
<reference evidence="1 2" key="1">
    <citation type="submission" date="2020-07" db="EMBL/GenBank/DDBJ databases">
        <title>Complete genome sequence for Sandaracinobacter sp. M6.</title>
        <authorList>
            <person name="Tang Y."/>
            <person name="Liu Q."/>
            <person name="Guo Z."/>
            <person name="Lei P."/>
            <person name="Huang B."/>
        </authorList>
    </citation>
    <scope>NUCLEOTIDE SEQUENCE [LARGE SCALE GENOMIC DNA]</scope>
    <source>
        <strain evidence="1 2">M6</strain>
    </source>
</reference>
<dbReference type="Proteomes" id="UP000515292">
    <property type="component" value="Chromosome"/>
</dbReference>
<evidence type="ECO:0000313" key="2">
    <source>
        <dbReference type="Proteomes" id="UP000515292"/>
    </source>
</evidence>
<evidence type="ECO:0000313" key="1">
    <source>
        <dbReference type="EMBL" id="QMW24712.1"/>
    </source>
</evidence>
<gene>
    <name evidence="1" type="ORF">H3309_14620</name>
</gene>
<name>A0A7G5IMX0_9SPHN</name>
<sequence>MIERPLTEGERALVARVFGAAVDPGPVRIRQQKYWMWQPAWVTMAPDGDLWFHPNGDNCCADFAATDIDREGHFIHEMTHVWQVQIGGNLLWRRLPWAPYRYLPLVPGKPFAAYGLEQQAEMVREAWMLARGLRLPGRPALADYAAIIPFFQP</sequence>
<dbReference type="EMBL" id="CP059851">
    <property type="protein sequence ID" value="QMW24712.1"/>
    <property type="molecule type" value="Genomic_DNA"/>
</dbReference>